<name>A0A427Y2H3_9TREE</name>
<evidence type="ECO:0000313" key="3">
    <source>
        <dbReference type="Proteomes" id="UP000279259"/>
    </source>
</evidence>
<reference evidence="2 3" key="1">
    <citation type="submission" date="2018-11" db="EMBL/GenBank/DDBJ databases">
        <title>Genome sequence of Saitozyma podzolica DSM 27192.</title>
        <authorList>
            <person name="Aliyu H."/>
            <person name="Gorte O."/>
            <person name="Ochsenreither K."/>
        </authorList>
    </citation>
    <scope>NUCLEOTIDE SEQUENCE [LARGE SCALE GENOMIC DNA]</scope>
    <source>
        <strain evidence="2 3">DSM 27192</strain>
    </source>
</reference>
<feature type="compositionally biased region" description="Low complexity" evidence="1">
    <location>
        <begin position="84"/>
        <end position="108"/>
    </location>
</feature>
<keyword evidence="3" id="KW-1185">Reference proteome</keyword>
<feature type="compositionally biased region" description="Low complexity" evidence="1">
    <location>
        <begin position="130"/>
        <end position="146"/>
    </location>
</feature>
<dbReference type="Proteomes" id="UP000279259">
    <property type="component" value="Unassembled WGS sequence"/>
</dbReference>
<comment type="caution">
    <text evidence="2">The sequence shown here is derived from an EMBL/GenBank/DDBJ whole genome shotgun (WGS) entry which is preliminary data.</text>
</comment>
<sequence>MASAAASGEFHKTFQVLKADVVAALEADPPSSSEASKRLASVRGALQLALPTLPSYDQRNYDLQIRDLESRLARLRATEKPKQRFAFASRPASSATSSSAPGTSGTSTPIPDSLKPSTSATGEGNAVTISSISGSSPGVPAISSASTRDQAHPAAGPSRQEHTLSNLSHKLVRPPRIAPPAGAGGTSTPPRPLAMA</sequence>
<gene>
    <name evidence="2" type="ORF">EHS25_005094</name>
</gene>
<dbReference type="AlphaFoldDB" id="A0A427Y2H3"/>
<protein>
    <submittedName>
        <fullName evidence="2">Uncharacterized protein</fullName>
    </submittedName>
</protein>
<dbReference type="STRING" id="1890683.A0A427Y2H3"/>
<organism evidence="2 3">
    <name type="scientific">Saitozyma podzolica</name>
    <dbReference type="NCBI Taxonomy" id="1890683"/>
    <lineage>
        <taxon>Eukaryota</taxon>
        <taxon>Fungi</taxon>
        <taxon>Dikarya</taxon>
        <taxon>Basidiomycota</taxon>
        <taxon>Agaricomycotina</taxon>
        <taxon>Tremellomycetes</taxon>
        <taxon>Tremellales</taxon>
        <taxon>Trimorphomycetaceae</taxon>
        <taxon>Saitozyma</taxon>
    </lineage>
</organism>
<evidence type="ECO:0000256" key="1">
    <source>
        <dbReference type="SAM" id="MobiDB-lite"/>
    </source>
</evidence>
<dbReference type="Gene3D" id="1.20.58.1250">
    <property type="entry name" value="Tubulin Binding Cofactor C, N-terminal domain"/>
    <property type="match status" value="1"/>
</dbReference>
<dbReference type="OrthoDB" id="194775at2759"/>
<accession>A0A427Y2H3</accession>
<proteinExistence type="predicted"/>
<dbReference type="InterPro" id="IPR038397">
    <property type="entry name" value="TBCC_N_sf"/>
</dbReference>
<dbReference type="EMBL" id="RSCD01000021">
    <property type="protein sequence ID" value="RSH85287.1"/>
    <property type="molecule type" value="Genomic_DNA"/>
</dbReference>
<feature type="region of interest" description="Disordered" evidence="1">
    <location>
        <begin position="82"/>
        <end position="196"/>
    </location>
</feature>
<evidence type="ECO:0000313" key="2">
    <source>
        <dbReference type="EMBL" id="RSH85287.1"/>
    </source>
</evidence>